<dbReference type="Gene3D" id="2.160.10.10">
    <property type="entry name" value="Hexapeptide repeat proteins"/>
    <property type="match status" value="1"/>
</dbReference>
<keyword evidence="4" id="KW-1185">Reference proteome</keyword>
<evidence type="ECO:0000256" key="1">
    <source>
        <dbReference type="ARBA" id="ARBA00007274"/>
    </source>
</evidence>
<evidence type="ECO:0000256" key="2">
    <source>
        <dbReference type="ARBA" id="ARBA00022679"/>
    </source>
</evidence>
<dbReference type="RefSeq" id="WP_171719806.1">
    <property type="nucleotide sequence ID" value="NZ_WHOB01000079.1"/>
</dbReference>
<dbReference type="GO" id="GO:0016746">
    <property type="term" value="F:acyltransferase activity"/>
    <property type="evidence" value="ECO:0007669"/>
    <property type="project" value="UniProtKB-KW"/>
</dbReference>
<dbReference type="InterPro" id="IPR001451">
    <property type="entry name" value="Hexapep"/>
</dbReference>
<dbReference type="CDD" id="cd04647">
    <property type="entry name" value="LbH_MAT_like"/>
    <property type="match status" value="1"/>
</dbReference>
<dbReference type="InterPro" id="IPR011004">
    <property type="entry name" value="Trimer_LpxA-like_sf"/>
</dbReference>
<dbReference type="PANTHER" id="PTHR23416">
    <property type="entry name" value="SIALIC ACID SYNTHASE-RELATED"/>
    <property type="match status" value="1"/>
</dbReference>
<sequence>MNGRNAFIKYSFFINSLVFIIKFFPSKFNKFIWNSIQNLHGKIGIGLRYCLLKASINTCGVNVSIGPYVEINNWKDLSVGDNVSIHSHCYIEALGGVEIGNDVSIAQACSIFSVNHTWKDPNVPIKYNEINLAKVIIMDDVWVGSSCKILSGVTIGKRSVIGAGAVVTKNVDGNSLYGGVPAKKIKSI</sequence>
<keyword evidence="3" id="KW-0012">Acyltransferase</keyword>
<organism evidence="3 4">
    <name type="scientific">Paenibacillus phytohabitans</name>
    <dbReference type="NCBI Taxonomy" id="2654978"/>
    <lineage>
        <taxon>Bacteria</taxon>
        <taxon>Bacillati</taxon>
        <taxon>Bacillota</taxon>
        <taxon>Bacilli</taxon>
        <taxon>Bacillales</taxon>
        <taxon>Paenibacillaceae</taxon>
        <taxon>Paenibacillus</taxon>
    </lineage>
</organism>
<gene>
    <name evidence="3" type="ORF">GC101_26685</name>
</gene>
<comment type="similarity">
    <text evidence="1">Belongs to the transferase hexapeptide repeat family.</text>
</comment>
<dbReference type="Proteomes" id="UP000596857">
    <property type="component" value="Unassembled WGS sequence"/>
</dbReference>
<dbReference type="EMBL" id="WHOB01000079">
    <property type="protein sequence ID" value="NOU82458.1"/>
    <property type="molecule type" value="Genomic_DNA"/>
</dbReference>
<reference evidence="3 4" key="1">
    <citation type="submission" date="2019-10" db="EMBL/GenBank/DDBJ databases">
        <title>Description of Paenibacillus terricola sp. nov.</title>
        <authorList>
            <person name="Carlier A."/>
            <person name="Qi S."/>
        </authorList>
    </citation>
    <scope>NUCLEOTIDE SEQUENCE [LARGE SCALE GENOMIC DNA]</scope>
    <source>
        <strain evidence="3 4">LMG 31459</strain>
    </source>
</reference>
<keyword evidence="2" id="KW-0808">Transferase</keyword>
<evidence type="ECO:0000313" key="3">
    <source>
        <dbReference type="EMBL" id="NOU82458.1"/>
    </source>
</evidence>
<proteinExistence type="inferred from homology"/>
<comment type="caution">
    <text evidence="3">The sequence shown here is derived from an EMBL/GenBank/DDBJ whole genome shotgun (WGS) entry which is preliminary data.</text>
</comment>
<accession>A0ABX1YNL2</accession>
<dbReference type="Pfam" id="PF00132">
    <property type="entry name" value="Hexapep"/>
    <property type="match status" value="1"/>
</dbReference>
<dbReference type="SUPFAM" id="SSF51161">
    <property type="entry name" value="Trimeric LpxA-like enzymes"/>
    <property type="match status" value="1"/>
</dbReference>
<evidence type="ECO:0000313" key="4">
    <source>
        <dbReference type="Proteomes" id="UP000596857"/>
    </source>
</evidence>
<name>A0ABX1YNL2_9BACL</name>
<dbReference type="PANTHER" id="PTHR23416:SF23">
    <property type="entry name" value="ACETYLTRANSFERASE C18B11.09C-RELATED"/>
    <property type="match status" value="1"/>
</dbReference>
<protein>
    <submittedName>
        <fullName evidence="3">Acyltransferase</fullName>
    </submittedName>
</protein>
<dbReference type="InterPro" id="IPR051159">
    <property type="entry name" value="Hexapeptide_acetyltransf"/>
</dbReference>